<evidence type="ECO:0000313" key="2">
    <source>
        <dbReference type="Proteomes" id="UP000054558"/>
    </source>
</evidence>
<proteinExistence type="predicted"/>
<protein>
    <submittedName>
        <fullName evidence="1">Uncharacterized protein</fullName>
    </submittedName>
</protein>
<dbReference type="OrthoDB" id="2016860at2759"/>
<gene>
    <name evidence="1" type="ORF">KFL_004500100</name>
</gene>
<evidence type="ECO:0000313" key="1">
    <source>
        <dbReference type="EMBL" id="GAQ88670.1"/>
    </source>
</evidence>
<dbReference type="STRING" id="105231.A0A1Y1ICM2"/>
<name>A0A1Y1ICM2_KLENI</name>
<dbReference type="EMBL" id="DF237399">
    <property type="protein sequence ID" value="GAQ88670.1"/>
    <property type="molecule type" value="Genomic_DNA"/>
</dbReference>
<accession>A0A1Y1ICM2</accession>
<reference evidence="1 2" key="1">
    <citation type="journal article" date="2014" name="Nat. Commun.">
        <title>Klebsormidium flaccidum genome reveals primary factors for plant terrestrial adaptation.</title>
        <authorList>
            <person name="Hori K."/>
            <person name="Maruyama F."/>
            <person name="Fujisawa T."/>
            <person name="Togashi T."/>
            <person name="Yamamoto N."/>
            <person name="Seo M."/>
            <person name="Sato S."/>
            <person name="Yamada T."/>
            <person name="Mori H."/>
            <person name="Tajima N."/>
            <person name="Moriyama T."/>
            <person name="Ikeuchi M."/>
            <person name="Watanabe M."/>
            <person name="Wada H."/>
            <person name="Kobayashi K."/>
            <person name="Saito M."/>
            <person name="Masuda T."/>
            <person name="Sasaki-Sekimoto Y."/>
            <person name="Mashiguchi K."/>
            <person name="Awai K."/>
            <person name="Shimojima M."/>
            <person name="Masuda S."/>
            <person name="Iwai M."/>
            <person name="Nobusawa T."/>
            <person name="Narise T."/>
            <person name="Kondo S."/>
            <person name="Saito H."/>
            <person name="Sato R."/>
            <person name="Murakawa M."/>
            <person name="Ihara Y."/>
            <person name="Oshima-Yamada Y."/>
            <person name="Ohtaka K."/>
            <person name="Satoh M."/>
            <person name="Sonobe K."/>
            <person name="Ishii M."/>
            <person name="Ohtani R."/>
            <person name="Kanamori-Sato M."/>
            <person name="Honoki R."/>
            <person name="Miyazaki D."/>
            <person name="Mochizuki H."/>
            <person name="Umetsu J."/>
            <person name="Higashi K."/>
            <person name="Shibata D."/>
            <person name="Kamiya Y."/>
            <person name="Sato N."/>
            <person name="Nakamura Y."/>
            <person name="Tabata S."/>
            <person name="Ida S."/>
            <person name="Kurokawa K."/>
            <person name="Ohta H."/>
        </authorList>
    </citation>
    <scope>NUCLEOTIDE SEQUENCE [LARGE SCALE GENOMIC DNA]</scope>
    <source>
        <strain evidence="1 2">NIES-2285</strain>
    </source>
</reference>
<dbReference type="InterPro" id="IPR036410">
    <property type="entry name" value="HSP_DnaJ_Cys-rich_dom_sf"/>
</dbReference>
<dbReference type="AlphaFoldDB" id="A0A1Y1ICM2"/>
<dbReference type="Proteomes" id="UP000054558">
    <property type="component" value="Unassembled WGS sequence"/>
</dbReference>
<organism evidence="1 2">
    <name type="scientific">Klebsormidium nitens</name>
    <name type="common">Green alga</name>
    <name type="synonym">Ulothrix nitens</name>
    <dbReference type="NCBI Taxonomy" id="105231"/>
    <lineage>
        <taxon>Eukaryota</taxon>
        <taxon>Viridiplantae</taxon>
        <taxon>Streptophyta</taxon>
        <taxon>Klebsormidiophyceae</taxon>
        <taxon>Klebsormidiales</taxon>
        <taxon>Klebsormidiaceae</taxon>
        <taxon>Klebsormidium</taxon>
    </lineage>
</organism>
<dbReference type="SUPFAM" id="SSF57938">
    <property type="entry name" value="DnaJ/Hsp40 cysteine-rich domain"/>
    <property type="match status" value="1"/>
</dbReference>
<sequence>MLEAVLLRKCGPSGVWAGRQSCGESSSEISSSRAFSQSLKRVPNSFCREFRGIADRKNVCRQSGSKVRAENGPEDLHIPLPFKAEIPCDICLGSGWLICDFCRGEKVNIQVKKKLYRRCPSCRAAGVLMCPRCKVLRCVTFPEGSDGALPT</sequence>
<keyword evidence="2" id="KW-1185">Reference proteome</keyword>